<sequence length="681" mass="75510">MTSQHIEFSKESPALKLDVLKAFNRARACELHLPHGTVHTPVFMPVGTQGTIKGITTEQMALPPIDCKILLANTYHLALRPGTDLIDDMGGLHQYMNWNRNILTDSGGFQMVSLLELAQITEVGVEFQSPVDGTTMLLTPEMSIAHQNNIGADIIMALDDVAPSTIEDDARFLEATDRTLRWIDRCIAAHKKPHCQNLFGIVQGGLDTSIGGLRDRCIQGMIERNLPGYAIGGLAGGEDKTSFWKVVAMSAERLPANKPRYLMGVGYPVDLVVCSALGVDMFDCVYPTRTGRFGTGITSKGLLRLKLAEFAMDSSPLDSECACFVCQKYTRSYLHQVMKTEGSIGPQLITYHNITYMLHLMTSVRNAILQGNFPQFVQYFMKSWYPNEPVPEWVIEALKVAESVASHYLDVNEVEMSRVPLLRRLILSAESSVLSAKQMMGLRIDIPSETSLFQFASAQATQEWLVSSDQAIGGSSTCSFEFVPHEEMKDDKDAPQAGAAVFSGNLSLSIQPTEQYVVRSGYCAIRGNVPQNLHLHGYKGLAMRIKTDGRTYRINAQADSWNPHDLYMGFLKAPANEWVEAELAFSDFILTSRGYVQMNDPTKLNPASLRTIGIALADDNEGPFSMAIEWIKAIENVDTTQVAPKPNVSLKTDLLEEDEVHPELNQDKQEPKRPRKSDLII</sequence>
<dbReference type="STRING" id="74557.A0A1V9YVR5"/>
<evidence type="ECO:0000256" key="4">
    <source>
        <dbReference type="ARBA" id="ARBA00022723"/>
    </source>
</evidence>
<feature type="compositionally biased region" description="Basic and acidic residues" evidence="7">
    <location>
        <begin position="661"/>
        <end position="681"/>
    </location>
</feature>
<dbReference type="OrthoDB" id="10249838at2759"/>
<feature type="binding site" evidence="6">
    <location>
        <position position="203"/>
    </location>
    <ligand>
        <name>substrate</name>
    </ligand>
</feature>
<keyword evidence="6" id="KW-0963">Cytoplasm</keyword>
<dbReference type="PANTHER" id="PTHR43530">
    <property type="entry name" value="QUEUINE TRNA-RIBOSYLTRANSFERASE CATALYTIC SUBUNIT 1"/>
    <property type="match status" value="1"/>
</dbReference>
<dbReference type="InterPro" id="IPR008979">
    <property type="entry name" value="Galactose-bd-like_sf"/>
</dbReference>
<keyword evidence="2 6" id="KW-0808">Transferase</keyword>
<evidence type="ECO:0000256" key="2">
    <source>
        <dbReference type="ARBA" id="ARBA00022679"/>
    </source>
</evidence>
<dbReference type="Gene3D" id="3.20.20.105">
    <property type="entry name" value="Queuine tRNA-ribosyltransferase-like"/>
    <property type="match status" value="1"/>
</dbReference>
<evidence type="ECO:0000256" key="1">
    <source>
        <dbReference type="ARBA" id="ARBA00022676"/>
    </source>
</evidence>
<comment type="function">
    <text evidence="6">Catalytic subunit of the queuine tRNA-ribosyltransferase (TGT) that catalyzes the base-exchange of a guanine (G) residue with queuine (Q) at position 34 (anticodon wobble position) in tRNAs with GU(N) anticodons (tRNA-Asp, -Asn, -His and -Tyr), resulting in the hypermodified nucleoside queuosine (7-(((4,5-cis-dihydroxy-2-cyclopenten-1-yl)amino)methyl)-7-deazaguanosine). Catalysis occurs through a double-displacement mechanism. The nucleophile active site attacks the C1' of nucleotide 34 to detach the guanine base from the RNA, forming a covalent enzyme-RNA intermediate. The proton acceptor active site deprotonates the incoming queuine, allowing a nucleophilic attack on the C1' of the ribose to form the product.</text>
</comment>
<comment type="caution">
    <text evidence="10">The sequence shown here is derived from an EMBL/GenBank/DDBJ whole genome shotgun (WGS) entry which is preliminary data.</text>
</comment>
<dbReference type="AlphaFoldDB" id="A0A1V9YVR5"/>
<feature type="binding site" evidence="6">
    <location>
        <begin position="105"/>
        <end position="109"/>
    </location>
    <ligand>
        <name>substrate</name>
    </ligand>
</feature>
<comment type="similarity">
    <text evidence="6">Belongs to the queuine tRNA-ribosyltransferase family.</text>
</comment>
<reference evidence="10 11" key="1">
    <citation type="journal article" date="2014" name="Genome Biol. Evol.">
        <title>The secreted proteins of Achlya hypogyna and Thraustotheca clavata identify the ancestral oomycete secretome and reveal gene acquisitions by horizontal gene transfer.</title>
        <authorList>
            <person name="Misner I."/>
            <person name="Blouin N."/>
            <person name="Leonard G."/>
            <person name="Richards T.A."/>
            <person name="Lane C.E."/>
        </authorList>
    </citation>
    <scope>NUCLEOTIDE SEQUENCE [LARGE SCALE GENOMIC DNA]</scope>
    <source>
        <strain evidence="10 11">ATCC 34112</strain>
    </source>
</reference>
<evidence type="ECO:0000256" key="6">
    <source>
        <dbReference type="HAMAP-Rule" id="MF_03218"/>
    </source>
</evidence>
<comment type="cofactor">
    <cofactor evidence="6">
        <name>Zn(2+)</name>
        <dbReference type="ChEBI" id="CHEBI:29105"/>
    </cofactor>
</comment>
<keyword evidence="4 6" id="KW-0479">Metal-binding</keyword>
<name>A0A1V9YVR5_9STRA</name>
<comment type="subunit">
    <text evidence="6">Heterodimer of a catalytic subunit and an accessory subunit.</text>
</comment>
<dbReference type="Proteomes" id="UP000243217">
    <property type="component" value="Unassembled WGS sequence"/>
</dbReference>
<dbReference type="NCBIfam" id="TIGR00430">
    <property type="entry name" value="Q_tRNA_tgt"/>
    <property type="match status" value="1"/>
</dbReference>
<dbReference type="InterPro" id="IPR013857">
    <property type="entry name" value="NADH-UbQ_OxRdtase-assoc_prot30"/>
</dbReference>
<feature type="domain" description="tRNA-guanine(15) transglycosylase-like" evidence="8">
    <location>
        <begin position="25"/>
        <end position="385"/>
    </location>
</feature>
<evidence type="ECO:0000313" key="10">
    <source>
        <dbReference type="EMBL" id="OQR89747.1"/>
    </source>
</evidence>
<keyword evidence="3 6" id="KW-0819">tRNA processing</keyword>
<keyword evidence="5 6" id="KW-0862">Zinc</keyword>
<feature type="domain" description="NADH:ubiquinone oxidoreductase intermediate-associated protein 30" evidence="9">
    <location>
        <begin position="453"/>
        <end position="628"/>
    </location>
</feature>
<feature type="region of interest" description="RNA binding; important for wobble base 34 recognition" evidence="6">
    <location>
        <begin position="288"/>
        <end position="292"/>
    </location>
</feature>
<dbReference type="InterPro" id="IPR002616">
    <property type="entry name" value="tRNA_ribo_trans-like"/>
</dbReference>
<dbReference type="GO" id="GO:0006400">
    <property type="term" value="P:tRNA modification"/>
    <property type="evidence" value="ECO:0007669"/>
    <property type="project" value="InterPro"/>
</dbReference>
<gene>
    <name evidence="10" type="ORF">THRCLA_09600</name>
</gene>
<dbReference type="InterPro" id="IPR036511">
    <property type="entry name" value="TGT-like_sf"/>
</dbReference>
<feature type="region of interest" description="RNA binding" evidence="6">
    <location>
        <begin position="264"/>
        <end position="270"/>
    </location>
</feature>
<dbReference type="GO" id="GO:0008479">
    <property type="term" value="F:tRNA-guanosine(34) queuine transglycosylase activity"/>
    <property type="evidence" value="ECO:0007669"/>
    <property type="project" value="UniProtKB-UniRule"/>
</dbReference>
<dbReference type="GO" id="GO:0046872">
    <property type="term" value="F:metal ion binding"/>
    <property type="evidence" value="ECO:0007669"/>
    <property type="project" value="UniProtKB-KW"/>
</dbReference>
<evidence type="ECO:0000259" key="9">
    <source>
        <dbReference type="Pfam" id="PF08547"/>
    </source>
</evidence>
<dbReference type="Pfam" id="PF08547">
    <property type="entry name" value="CIA30"/>
    <property type="match status" value="1"/>
</dbReference>
<feature type="binding site" evidence="6">
    <location>
        <position position="321"/>
    </location>
    <ligand>
        <name>Zn(2+)</name>
        <dbReference type="ChEBI" id="CHEBI:29105"/>
    </ligand>
</feature>
<dbReference type="NCBIfam" id="TIGR00449">
    <property type="entry name" value="tgt_general"/>
    <property type="match status" value="1"/>
</dbReference>
<proteinExistence type="inferred from homology"/>
<evidence type="ECO:0000256" key="3">
    <source>
        <dbReference type="ARBA" id="ARBA00022694"/>
    </source>
</evidence>
<feature type="binding site" evidence="6">
    <location>
        <position position="352"/>
    </location>
    <ligand>
        <name>Zn(2+)</name>
        <dbReference type="ChEBI" id="CHEBI:29105"/>
    </ligand>
</feature>
<keyword evidence="1 6" id="KW-0328">Glycosyltransferase</keyword>
<feature type="binding site" evidence="6">
    <location>
        <position position="159"/>
    </location>
    <ligand>
        <name>substrate</name>
    </ligand>
</feature>
<dbReference type="InterPro" id="IPR004803">
    <property type="entry name" value="TGT"/>
</dbReference>
<protein>
    <recommendedName>
        <fullName evidence="6">Queuine tRNA-ribosyltransferase catalytic subunit 1</fullName>
        <ecNumber evidence="6">2.4.2.64</ecNumber>
    </recommendedName>
    <alternativeName>
        <fullName evidence="6">Guanine insertion enzyme</fullName>
    </alternativeName>
    <alternativeName>
        <fullName evidence="6">tRNA-guanine transglycosylase</fullName>
    </alternativeName>
</protein>
<dbReference type="EC" id="2.4.2.64" evidence="6"/>
<dbReference type="HAMAP" id="MF_00168">
    <property type="entry name" value="Q_tRNA_Tgt"/>
    <property type="match status" value="1"/>
</dbReference>
<evidence type="ECO:0000259" key="8">
    <source>
        <dbReference type="Pfam" id="PF01702"/>
    </source>
</evidence>
<feature type="active site" description="Proton acceptor" evidence="6">
    <location>
        <position position="105"/>
    </location>
</feature>
<evidence type="ECO:0000313" key="11">
    <source>
        <dbReference type="Proteomes" id="UP000243217"/>
    </source>
</evidence>
<dbReference type="SUPFAM" id="SSF49785">
    <property type="entry name" value="Galactose-binding domain-like"/>
    <property type="match status" value="1"/>
</dbReference>
<comment type="subcellular location">
    <subcellularLocation>
        <location evidence="6">Cytoplasm</location>
    </subcellularLocation>
</comment>
<feature type="active site" description="Nucleophile" evidence="6">
    <location>
        <position position="283"/>
    </location>
</feature>
<dbReference type="PANTHER" id="PTHR43530:SF1">
    <property type="entry name" value="QUEUINE TRNA-RIBOSYLTRANSFERASE CATALYTIC SUBUNIT 1"/>
    <property type="match status" value="1"/>
</dbReference>
<evidence type="ECO:0000256" key="7">
    <source>
        <dbReference type="SAM" id="MobiDB-lite"/>
    </source>
</evidence>
<dbReference type="SUPFAM" id="SSF51713">
    <property type="entry name" value="tRNA-guanine transglycosylase"/>
    <property type="match status" value="1"/>
</dbReference>
<comment type="catalytic activity">
    <reaction evidence="6">
        <text>guanosine(34) in tRNA + queuine = queuosine(34) in tRNA + guanine</text>
        <dbReference type="Rhea" id="RHEA:16633"/>
        <dbReference type="Rhea" id="RHEA-COMP:10341"/>
        <dbReference type="Rhea" id="RHEA-COMP:18571"/>
        <dbReference type="ChEBI" id="CHEBI:16235"/>
        <dbReference type="ChEBI" id="CHEBI:17433"/>
        <dbReference type="ChEBI" id="CHEBI:74269"/>
        <dbReference type="ChEBI" id="CHEBI:194431"/>
        <dbReference type="EC" id="2.4.2.64"/>
    </reaction>
</comment>
<keyword evidence="11" id="KW-1185">Reference proteome</keyword>
<feature type="binding site" evidence="6">
    <location>
        <position position="326"/>
    </location>
    <ligand>
        <name>Zn(2+)</name>
        <dbReference type="ChEBI" id="CHEBI:29105"/>
    </ligand>
</feature>
<organism evidence="10 11">
    <name type="scientific">Thraustotheca clavata</name>
    <dbReference type="NCBI Taxonomy" id="74557"/>
    <lineage>
        <taxon>Eukaryota</taxon>
        <taxon>Sar</taxon>
        <taxon>Stramenopiles</taxon>
        <taxon>Oomycota</taxon>
        <taxon>Saprolegniomycetes</taxon>
        <taxon>Saprolegniales</taxon>
        <taxon>Achlyaceae</taxon>
        <taxon>Thraustotheca</taxon>
    </lineage>
</organism>
<dbReference type="GO" id="GO:0005829">
    <property type="term" value="C:cytosol"/>
    <property type="evidence" value="ECO:0007669"/>
    <property type="project" value="TreeGrafter"/>
</dbReference>
<dbReference type="EMBL" id="JNBS01002668">
    <property type="protein sequence ID" value="OQR89747.1"/>
    <property type="molecule type" value="Genomic_DNA"/>
</dbReference>
<dbReference type="Pfam" id="PF01702">
    <property type="entry name" value="TGT"/>
    <property type="match status" value="1"/>
</dbReference>
<feature type="region of interest" description="Disordered" evidence="7">
    <location>
        <begin position="653"/>
        <end position="681"/>
    </location>
</feature>
<feature type="binding site" evidence="6">
    <location>
        <position position="233"/>
    </location>
    <ligand>
        <name>substrate</name>
    </ligand>
</feature>
<feature type="binding site" evidence="6">
    <location>
        <position position="323"/>
    </location>
    <ligand>
        <name>Zn(2+)</name>
        <dbReference type="ChEBI" id="CHEBI:29105"/>
    </ligand>
</feature>
<evidence type="ECO:0000256" key="5">
    <source>
        <dbReference type="ARBA" id="ARBA00022833"/>
    </source>
</evidence>
<accession>A0A1V9YVR5</accession>